<dbReference type="STRING" id="1195760.SAMN05444281_2141"/>
<accession>A0A1M5W279</accession>
<dbReference type="PROSITE" id="PS51257">
    <property type="entry name" value="PROKAR_LIPOPROTEIN"/>
    <property type="match status" value="1"/>
</dbReference>
<dbReference type="Pfam" id="PF16389">
    <property type="entry name" value="DUF4998"/>
    <property type="match status" value="1"/>
</dbReference>
<keyword evidence="1" id="KW-0732">Signal</keyword>
<dbReference type="AlphaFoldDB" id="A0A1M5W279"/>
<protein>
    <recommendedName>
        <fullName evidence="4">DUF4998 domain-containing protein</fullName>
    </recommendedName>
</protein>
<evidence type="ECO:0000256" key="1">
    <source>
        <dbReference type="SAM" id="SignalP"/>
    </source>
</evidence>
<reference evidence="3" key="1">
    <citation type="submission" date="2016-11" db="EMBL/GenBank/DDBJ databases">
        <authorList>
            <person name="Varghese N."/>
            <person name="Submissions S."/>
        </authorList>
    </citation>
    <scope>NUCLEOTIDE SEQUENCE [LARGE SCALE GENOMIC DNA]</scope>
    <source>
        <strain evidence="3">DSM 100572</strain>
    </source>
</reference>
<sequence length="233" mass="26198">MKTAKNKIYKVIAIALLFLGVTSCSKSDEYLKYTEGGEISYTGRIVNLSIHPGRNRVKVEGIILADPKVTEVRVYWNSLRDSVSIPVDRTEDRDTISYYINNMEENIYNFTVNTLDALGNKSIPTQLTQTVYGDRYQSSISNRPFKSNTIVGDSINISFSTVDKSSGIVGSYIQYTNILEELKTAFISVDSTSIGINNYKASSPYKYRTFFIPASQGLKSIDTFFTDYKQITP</sequence>
<evidence type="ECO:0000313" key="3">
    <source>
        <dbReference type="Proteomes" id="UP000184109"/>
    </source>
</evidence>
<feature type="signal peptide" evidence="1">
    <location>
        <begin position="1"/>
        <end position="26"/>
    </location>
</feature>
<evidence type="ECO:0008006" key="4">
    <source>
        <dbReference type="Google" id="ProtNLM"/>
    </source>
</evidence>
<keyword evidence="3" id="KW-1185">Reference proteome</keyword>
<dbReference type="Proteomes" id="UP000184109">
    <property type="component" value="Unassembled WGS sequence"/>
</dbReference>
<feature type="chain" id="PRO_5012725676" description="DUF4998 domain-containing protein" evidence="1">
    <location>
        <begin position="27"/>
        <end position="233"/>
    </location>
</feature>
<organism evidence="2 3">
    <name type="scientific">Wenyingzhuangia marina</name>
    <dbReference type="NCBI Taxonomy" id="1195760"/>
    <lineage>
        <taxon>Bacteria</taxon>
        <taxon>Pseudomonadati</taxon>
        <taxon>Bacteroidota</taxon>
        <taxon>Flavobacteriia</taxon>
        <taxon>Flavobacteriales</taxon>
        <taxon>Flavobacteriaceae</taxon>
        <taxon>Wenyingzhuangia</taxon>
    </lineage>
</organism>
<name>A0A1M5W279_9FLAO</name>
<proteinExistence type="predicted"/>
<evidence type="ECO:0000313" key="2">
    <source>
        <dbReference type="EMBL" id="SHH81547.1"/>
    </source>
</evidence>
<dbReference type="EMBL" id="FQXQ01000004">
    <property type="protein sequence ID" value="SHH81547.1"/>
    <property type="molecule type" value="Genomic_DNA"/>
</dbReference>
<gene>
    <name evidence="2" type="ORF">SAMN05444281_2141</name>
</gene>